<sequence length="125" mass="13561">MSFDAFSVDLNVNSSSDHHFATASDHHDDTYSRYGGYSSFTGVFSSDGDIAVDHTAAASPEIYGLSDQNPGYSQSPFESVIAENENENGNGYGDGDDIFVADGPVLPPPGEMEPEEGYVLREWRR</sequence>
<evidence type="ECO:0000256" key="1">
    <source>
        <dbReference type="SAM" id="MobiDB-lite"/>
    </source>
</evidence>
<evidence type="ECO:0008006" key="4">
    <source>
        <dbReference type="Google" id="ProtNLM"/>
    </source>
</evidence>
<dbReference type="STRING" id="3871.A0A1J7G6K3"/>
<dbReference type="Proteomes" id="UP000188354">
    <property type="component" value="Chromosome LG16"/>
</dbReference>
<name>A0A1J7G6K3_LUPAN</name>
<proteinExistence type="predicted"/>
<reference evidence="2 3" key="1">
    <citation type="journal article" date="2017" name="Plant Biotechnol. J.">
        <title>A comprehensive draft genome sequence for lupin (Lupinus angustifolius), an emerging health food: insights into plant-microbe interactions and legume evolution.</title>
        <authorList>
            <person name="Hane J.K."/>
            <person name="Ming Y."/>
            <person name="Kamphuis L.G."/>
            <person name="Nelson M.N."/>
            <person name="Garg G."/>
            <person name="Atkins C.A."/>
            <person name="Bayer P.E."/>
            <person name="Bravo A."/>
            <person name="Bringans S."/>
            <person name="Cannon S."/>
            <person name="Edwards D."/>
            <person name="Foley R."/>
            <person name="Gao L.L."/>
            <person name="Harrison M.J."/>
            <person name="Huang W."/>
            <person name="Hurgobin B."/>
            <person name="Li S."/>
            <person name="Liu C.W."/>
            <person name="McGrath A."/>
            <person name="Morahan G."/>
            <person name="Murray J."/>
            <person name="Weller J."/>
            <person name="Jian J."/>
            <person name="Singh K.B."/>
        </authorList>
    </citation>
    <scope>NUCLEOTIDE SEQUENCE [LARGE SCALE GENOMIC DNA]</scope>
    <source>
        <strain evidence="3">cv. Tanjil</strain>
        <tissue evidence="2">Whole plant</tissue>
    </source>
</reference>
<dbReference type="OMA" id="DHHFATA"/>
<feature type="region of interest" description="Disordered" evidence="1">
    <location>
        <begin position="82"/>
        <end position="125"/>
    </location>
</feature>
<dbReference type="Gramene" id="OIV96147">
    <property type="protein sequence ID" value="OIV96147"/>
    <property type="gene ID" value="TanjilG_13079"/>
</dbReference>
<dbReference type="EMBL" id="CM007376">
    <property type="protein sequence ID" value="OIV96147.1"/>
    <property type="molecule type" value="Genomic_DNA"/>
</dbReference>
<gene>
    <name evidence="2" type="ORF">TanjilG_13079</name>
</gene>
<evidence type="ECO:0000313" key="2">
    <source>
        <dbReference type="EMBL" id="OIV96147.1"/>
    </source>
</evidence>
<organism evidence="2 3">
    <name type="scientific">Lupinus angustifolius</name>
    <name type="common">Narrow-leaved blue lupine</name>
    <dbReference type="NCBI Taxonomy" id="3871"/>
    <lineage>
        <taxon>Eukaryota</taxon>
        <taxon>Viridiplantae</taxon>
        <taxon>Streptophyta</taxon>
        <taxon>Embryophyta</taxon>
        <taxon>Tracheophyta</taxon>
        <taxon>Spermatophyta</taxon>
        <taxon>Magnoliopsida</taxon>
        <taxon>eudicotyledons</taxon>
        <taxon>Gunneridae</taxon>
        <taxon>Pentapetalae</taxon>
        <taxon>rosids</taxon>
        <taxon>fabids</taxon>
        <taxon>Fabales</taxon>
        <taxon>Fabaceae</taxon>
        <taxon>Papilionoideae</taxon>
        <taxon>50 kb inversion clade</taxon>
        <taxon>genistoids sensu lato</taxon>
        <taxon>core genistoids</taxon>
        <taxon>Genisteae</taxon>
        <taxon>Lupinus</taxon>
    </lineage>
</organism>
<dbReference type="AlphaFoldDB" id="A0A1J7G6K3"/>
<accession>A0A1J7G6K3</accession>
<protein>
    <recommendedName>
        <fullName evidence="4">Clathrin light chain</fullName>
    </recommendedName>
</protein>
<keyword evidence="3" id="KW-1185">Reference proteome</keyword>
<evidence type="ECO:0000313" key="3">
    <source>
        <dbReference type="Proteomes" id="UP000188354"/>
    </source>
</evidence>